<organism evidence="1 2">
    <name type="scientific">Aequitasia blattaphilus</name>
    <dbReference type="NCBI Taxonomy" id="2949332"/>
    <lineage>
        <taxon>Bacteria</taxon>
        <taxon>Bacillati</taxon>
        <taxon>Bacillota</taxon>
        <taxon>Clostridia</taxon>
        <taxon>Lachnospirales</taxon>
        <taxon>Lachnospiraceae</taxon>
        <taxon>Aequitasia</taxon>
    </lineage>
</organism>
<gene>
    <name evidence="1" type="ORF">NK125_02650</name>
</gene>
<proteinExistence type="predicted"/>
<sequence length="181" mass="21088">MSPLQVTMQCAPLLKGLKVSTALRTDTEACRLIRGLLKGTNIRFRSLDFFDHKCLIFLYREEDLMGYLTQPQNREFLESYGYHVFEIDELLKRLTLRIRLFREKNMGFPHEIGLFLDYPLEDVKGYIKNNGKGSILTGYWQVYYNRAEKEKIFSEYKRAKSIAAAEFQAGKPISEIAVART</sequence>
<name>A0ABT1E8J3_9FIRM</name>
<dbReference type="RefSeq" id="WP_262065091.1">
    <property type="nucleotide sequence ID" value="NZ_JAMXOD010000002.1"/>
</dbReference>
<evidence type="ECO:0000313" key="2">
    <source>
        <dbReference type="Proteomes" id="UP001523566"/>
    </source>
</evidence>
<evidence type="ECO:0000313" key="1">
    <source>
        <dbReference type="EMBL" id="MCP1101312.1"/>
    </source>
</evidence>
<reference evidence="1 2" key="1">
    <citation type="journal article" date="2022" name="Genome Biol. Evol.">
        <title>Host diet, physiology and behaviors set the stage for Lachnospiraceae cladogenesis.</title>
        <authorList>
            <person name="Vera-Ponce De Leon A."/>
            <person name="Schneider M."/>
            <person name="Jahnes B.C."/>
            <person name="Sadowski V."/>
            <person name="Camuy-Velez L.A."/>
            <person name="Duan J."/>
            <person name="Sabree Z.L."/>
        </authorList>
    </citation>
    <scope>NUCLEOTIDE SEQUENCE [LARGE SCALE GENOMIC DNA]</scope>
    <source>
        <strain evidence="1 2">PAL113</strain>
    </source>
</reference>
<accession>A0ABT1E8J3</accession>
<keyword evidence="2" id="KW-1185">Reference proteome</keyword>
<comment type="caution">
    <text evidence="1">The sequence shown here is derived from an EMBL/GenBank/DDBJ whole genome shotgun (WGS) entry which is preliminary data.</text>
</comment>
<protein>
    <submittedName>
        <fullName evidence="1">DUF3793 family protein</fullName>
    </submittedName>
</protein>
<dbReference type="EMBL" id="JAMZFW010000002">
    <property type="protein sequence ID" value="MCP1101312.1"/>
    <property type="molecule type" value="Genomic_DNA"/>
</dbReference>
<dbReference type="InterPro" id="IPR024523">
    <property type="entry name" value="DUF3793"/>
</dbReference>
<dbReference type="Proteomes" id="UP001523566">
    <property type="component" value="Unassembled WGS sequence"/>
</dbReference>
<dbReference type="Pfam" id="PF12672">
    <property type="entry name" value="DUF3793"/>
    <property type="match status" value="1"/>
</dbReference>